<sequence length="541" mass="61736">MVKLTYEQCQQLFDLNALLTQSLEERVVLQNLMAAAMGLVKRADTVIIYEWNEEGYLTFSAGMGVEQSSIRKVKFRAGESITGRAFQERRIYNVSLDHAKNYMTNMSKKNAAAFQRAVDFKTVQSVLAAPLVYQENCIGVLVVDNFDAPGDIFTEEETLIIKILANQAAIALTNSRLYKELEQRNNDLLTIQNMHHTFSNILLEGSGIGQIVHVLNRLLTQPVTYEETVDKANSAFPIISSNETLGYFRLPQTYESYSNIERVAIEQAANVVVLELIKQNNLFERENKLQEELFLKLLDGTWDHQFTYYSKFNKLTKFSTVACLLVEGKKEPLWLQDSLVSKERILRKLEQALHVADRDAIVFHRGFTVFVLVPDTATHANSKVKQLLRRIFPDTEVVAGIGRKVPVSQIGDSYREANDAIQLAKKSRDQQIIRYEDLGFERLWHGTDQGALTQYISDQIGPLINGDPVDYETLKTYIQLNGRHKETAESLCIHPNTLSYRLRKIEDLLSVDLRVQKDFLKLMTAFDILDYLPNIIVPNTK</sequence>
<keyword evidence="4" id="KW-1185">Reference proteome</keyword>
<accession>A0ABQ4KUD1</accession>
<feature type="domain" description="GAF" evidence="2">
    <location>
        <begin position="28"/>
        <end position="182"/>
    </location>
</feature>
<evidence type="ECO:0000259" key="2">
    <source>
        <dbReference type="SMART" id="SM00065"/>
    </source>
</evidence>
<dbReference type="InterPro" id="IPR042070">
    <property type="entry name" value="PucR_C-HTH_sf"/>
</dbReference>
<dbReference type="Gene3D" id="3.30.450.40">
    <property type="match status" value="1"/>
</dbReference>
<dbReference type="InterPro" id="IPR025736">
    <property type="entry name" value="PucR_C-HTH_dom"/>
</dbReference>
<dbReference type="InterPro" id="IPR041522">
    <property type="entry name" value="CdaR_GGDEF"/>
</dbReference>
<name>A0ABQ4KUD1_SIMTE</name>
<dbReference type="Gene3D" id="1.10.10.2840">
    <property type="entry name" value="PucR C-terminal helix-turn-helix domain"/>
    <property type="match status" value="1"/>
</dbReference>
<reference evidence="3 4" key="1">
    <citation type="submission" date="2021-03" db="EMBL/GenBank/DDBJ databases">
        <title>Antimicrobial resistance genes in bacteria isolated from Japanese honey, and their potential for conferring macrolide and lincosamide resistance in the American foulbrood pathogen Paenibacillus larvae.</title>
        <authorList>
            <person name="Okamoto M."/>
            <person name="Kumagai M."/>
            <person name="Kanamori H."/>
            <person name="Takamatsu D."/>
        </authorList>
    </citation>
    <scope>NUCLEOTIDE SEQUENCE [LARGE SCALE GENOMIC DNA]</scope>
    <source>
        <strain evidence="3 4">J6TS1</strain>
    </source>
</reference>
<dbReference type="PANTHER" id="PTHR33744">
    <property type="entry name" value="CARBOHYDRATE DIACID REGULATOR"/>
    <property type="match status" value="1"/>
</dbReference>
<dbReference type="InterPro" id="IPR029016">
    <property type="entry name" value="GAF-like_dom_sf"/>
</dbReference>
<evidence type="ECO:0000313" key="4">
    <source>
        <dbReference type="Proteomes" id="UP000680670"/>
    </source>
</evidence>
<dbReference type="Proteomes" id="UP000680670">
    <property type="component" value="Unassembled WGS sequence"/>
</dbReference>
<protein>
    <recommendedName>
        <fullName evidence="2">GAF domain-containing protein</fullName>
    </recommendedName>
</protein>
<dbReference type="SMART" id="SM00065">
    <property type="entry name" value="GAF"/>
    <property type="match status" value="1"/>
</dbReference>
<dbReference type="Pfam" id="PF01590">
    <property type="entry name" value="GAF"/>
    <property type="match status" value="1"/>
</dbReference>
<dbReference type="RefSeq" id="WP_212953439.1">
    <property type="nucleotide sequence ID" value="NZ_BORJ01000002.1"/>
</dbReference>
<dbReference type="PANTHER" id="PTHR33744:SF1">
    <property type="entry name" value="DNA-BINDING TRANSCRIPTIONAL ACTIVATOR ADER"/>
    <property type="match status" value="1"/>
</dbReference>
<organism evidence="3 4">
    <name type="scientific">Siminovitchia terrae</name>
    <name type="common">Bacillus terrae</name>
    <dbReference type="NCBI Taxonomy" id="1914933"/>
    <lineage>
        <taxon>Bacteria</taxon>
        <taxon>Bacillati</taxon>
        <taxon>Bacillota</taxon>
        <taxon>Bacilli</taxon>
        <taxon>Bacillales</taxon>
        <taxon>Bacillaceae</taxon>
        <taxon>Siminovitchia</taxon>
    </lineage>
</organism>
<dbReference type="SUPFAM" id="SSF55781">
    <property type="entry name" value="GAF domain-like"/>
    <property type="match status" value="1"/>
</dbReference>
<dbReference type="Pfam" id="PF17853">
    <property type="entry name" value="GGDEF_2"/>
    <property type="match status" value="1"/>
</dbReference>
<dbReference type="InterPro" id="IPR003018">
    <property type="entry name" value="GAF"/>
</dbReference>
<evidence type="ECO:0000313" key="3">
    <source>
        <dbReference type="EMBL" id="GIN95264.1"/>
    </source>
</evidence>
<evidence type="ECO:0000256" key="1">
    <source>
        <dbReference type="ARBA" id="ARBA00006754"/>
    </source>
</evidence>
<dbReference type="InterPro" id="IPR051448">
    <property type="entry name" value="CdaR-like_regulators"/>
</dbReference>
<dbReference type="Pfam" id="PF13556">
    <property type="entry name" value="HTH_30"/>
    <property type="match status" value="1"/>
</dbReference>
<comment type="similarity">
    <text evidence="1">Belongs to the CdaR family.</text>
</comment>
<dbReference type="EMBL" id="BORJ01000002">
    <property type="protein sequence ID" value="GIN95264.1"/>
    <property type="molecule type" value="Genomic_DNA"/>
</dbReference>
<gene>
    <name evidence="3" type="ORF">J6TS1_11340</name>
</gene>
<comment type="caution">
    <text evidence="3">The sequence shown here is derived from an EMBL/GenBank/DDBJ whole genome shotgun (WGS) entry which is preliminary data.</text>
</comment>
<proteinExistence type="inferred from homology"/>